<keyword evidence="6" id="KW-1185">Reference proteome</keyword>
<dbReference type="GO" id="GO:0010181">
    <property type="term" value="F:FMN binding"/>
    <property type="evidence" value="ECO:0007669"/>
    <property type="project" value="InterPro"/>
</dbReference>
<feature type="region of interest" description="Disordered" evidence="3">
    <location>
        <begin position="1"/>
        <end position="30"/>
    </location>
</feature>
<accession>A0A2R7YT01</accession>
<dbReference type="Gene3D" id="2.30.110.10">
    <property type="entry name" value="Electron Transport, Fmn-binding Protein, Chain A"/>
    <property type="match status" value="1"/>
</dbReference>
<comment type="caution">
    <text evidence="5">The sequence shown here is derived from an EMBL/GenBank/DDBJ whole genome shotgun (WGS) entry which is preliminary data.</text>
</comment>
<feature type="compositionally biased region" description="Basic residues" evidence="3">
    <location>
        <begin position="1"/>
        <end position="11"/>
    </location>
</feature>
<evidence type="ECO:0000256" key="1">
    <source>
        <dbReference type="ARBA" id="ARBA00008898"/>
    </source>
</evidence>
<dbReference type="InterPro" id="IPR012349">
    <property type="entry name" value="Split_barrel_FMN-bd"/>
</dbReference>
<dbReference type="InterPro" id="IPR029016">
    <property type="entry name" value="GAF-like_dom_sf"/>
</dbReference>
<evidence type="ECO:0000259" key="4">
    <source>
        <dbReference type="PROSITE" id="PS51078"/>
    </source>
</evidence>
<feature type="domain" description="IclR-ED" evidence="4">
    <location>
        <begin position="159"/>
        <end position="382"/>
    </location>
</feature>
<dbReference type="AlphaFoldDB" id="A0A2R7YT01"/>
<dbReference type="SMART" id="SM00903">
    <property type="entry name" value="Flavin_Reduct"/>
    <property type="match status" value="1"/>
</dbReference>
<evidence type="ECO:0000313" key="5">
    <source>
        <dbReference type="EMBL" id="PUA79537.1"/>
    </source>
</evidence>
<dbReference type="PANTHER" id="PTHR30466:SF11">
    <property type="entry name" value="FLAVIN-DEPENDENT MONOOXYGENASE, REDUCTASE SUBUNIT HSAB"/>
    <property type="match status" value="1"/>
</dbReference>
<feature type="compositionally biased region" description="Low complexity" evidence="3">
    <location>
        <begin position="12"/>
        <end position="23"/>
    </location>
</feature>
<dbReference type="Gene3D" id="3.30.450.40">
    <property type="match status" value="1"/>
</dbReference>
<dbReference type="Proteomes" id="UP000244867">
    <property type="component" value="Unassembled WGS sequence"/>
</dbReference>
<dbReference type="SUPFAM" id="SSF55781">
    <property type="entry name" value="GAF domain-like"/>
    <property type="match status" value="1"/>
</dbReference>
<dbReference type="InterPro" id="IPR050268">
    <property type="entry name" value="NADH-dep_flavin_reductase"/>
</dbReference>
<reference evidence="5 6" key="1">
    <citation type="submission" date="2018-03" db="EMBL/GenBank/DDBJ databases">
        <authorList>
            <person name="Keele B.F."/>
        </authorList>
    </citation>
    <scope>NUCLEOTIDE SEQUENCE [LARGE SCALE GENOMIC DNA]</scope>
    <source>
        <strain evidence="5 6">IB-3</strain>
    </source>
</reference>
<evidence type="ECO:0000256" key="2">
    <source>
        <dbReference type="ARBA" id="ARBA00023002"/>
    </source>
</evidence>
<keyword evidence="2" id="KW-0560">Oxidoreductase</keyword>
<proteinExistence type="inferred from homology"/>
<dbReference type="SUPFAM" id="SSF50475">
    <property type="entry name" value="FMN-binding split barrel"/>
    <property type="match status" value="1"/>
</dbReference>
<dbReference type="GO" id="GO:0042602">
    <property type="term" value="F:riboflavin reductase (NADPH) activity"/>
    <property type="evidence" value="ECO:0007669"/>
    <property type="project" value="TreeGrafter"/>
</dbReference>
<dbReference type="InterPro" id="IPR002563">
    <property type="entry name" value="Flavin_Rdtase-like_dom"/>
</dbReference>
<dbReference type="EMBL" id="PYXZ01000010">
    <property type="protein sequence ID" value="PUA79537.1"/>
    <property type="molecule type" value="Genomic_DNA"/>
</dbReference>
<dbReference type="PROSITE" id="PS51078">
    <property type="entry name" value="ICLR_ED"/>
    <property type="match status" value="1"/>
</dbReference>
<gene>
    <name evidence="5" type="ORF">C7S10_19455</name>
</gene>
<dbReference type="Pfam" id="PF01613">
    <property type="entry name" value="Flavin_Reduct"/>
    <property type="match status" value="1"/>
</dbReference>
<comment type="similarity">
    <text evidence="1">Belongs to the non-flavoprotein flavin reductase family.</text>
</comment>
<dbReference type="OrthoDB" id="9792858at2"/>
<evidence type="ECO:0000313" key="6">
    <source>
        <dbReference type="Proteomes" id="UP000244867"/>
    </source>
</evidence>
<evidence type="ECO:0000256" key="3">
    <source>
        <dbReference type="SAM" id="MobiDB-lite"/>
    </source>
</evidence>
<dbReference type="PANTHER" id="PTHR30466">
    <property type="entry name" value="FLAVIN REDUCTASE"/>
    <property type="match status" value="1"/>
</dbReference>
<name>A0A2R7YT01_9ACTN</name>
<dbReference type="InterPro" id="IPR014757">
    <property type="entry name" value="Tscrpt_reg_IclR_C"/>
</dbReference>
<organism evidence="5 6">
    <name type="scientific">Nocardioides currus</name>
    <dbReference type="NCBI Taxonomy" id="2133958"/>
    <lineage>
        <taxon>Bacteria</taxon>
        <taxon>Bacillati</taxon>
        <taxon>Actinomycetota</taxon>
        <taxon>Actinomycetes</taxon>
        <taxon>Propionibacteriales</taxon>
        <taxon>Nocardioidaceae</taxon>
        <taxon>Nocardioides</taxon>
    </lineage>
</organism>
<protein>
    <recommendedName>
        <fullName evidence="4">IclR-ED domain-containing protein</fullName>
    </recommendedName>
</protein>
<sequence length="382" mass="41345">MLGRTHRRSRRWPSTSSRLAAGPQTPPLPGTLLSRGMAVGSFASVSLDPPLVTFLPDRTSSTFPLIRDAGRFCVNVLSSTQDQLCRTFATRGQDRFDSVDWEPAPFSGAPRLSGSVAWVDCEIEVVHEAGDHYIVVGRVHDLSVDNPTSPLLFFQGGYGMFALPSLVLASREGNTEHVRLAELAREPMERLTRSVGMECRALAPDGDRLLVVATAGAASGADPVGGVIPFSPPFGSSLVAWAGDDAVDAWLSEYPDSADDIRADIEADLARLREDGWYLAADEKTREGDVLAMQISRWGRTPRLEKSLHELGSRVGRLMGPRDLDDTNAREVQMVSVPVFDKSGRAVLQLTLYGFPSDSTRASILAAKDRLVTAAAEVTAKL</sequence>